<evidence type="ECO:0000313" key="3">
    <source>
        <dbReference type="Proteomes" id="UP001149813"/>
    </source>
</evidence>
<dbReference type="Gene3D" id="1.25.10.10">
    <property type="entry name" value="Leucine-rich Repeat Variant"/>
    <property type="match status" value="1"/>
</dbReference>
<protein>
    <submittedName>
        <fullName evidence="2">RNA-binding protein, CCR4-NOT complex subunit Rcd1</fullName>
    </submittedName>
</protein>
<dbReference type="GO" id="GO:0030014">
    <property type="term" value="C:CCR4-NOT complex"/>
    <property type="evidence" value="ECO:0007669"/>
    <property type="project" value="InterPro"/>
</dbReference>
<name>A0A9W8CV64_9FUNG</name>
<dbReference type="InterPro" id="IPR007216">
    <property type="entry name" value="CNOT9"/>
</dbReference>
<dbReference type="EMBL" id="JANBOJ010000028">
    <property type="protein sequence ID" value="KAJ1724557.1"/>
    <property type="molecule type" value="Genomic_DNA"/>
</dbReference>
<dbReference type="SUPFAM" id="SSF48371">
    <property type="entry name" value="ARM repeat"/>
    <property type="match status" value="1"/>
</dbReference>
<dbReference type="Proteomes" id="UP001149813">
    <property type="component" value="Unassembled WGS sequence"/>
</dbReference>
<dbReference type="Pfam" id="PF04078">
    <property type="entry name" value="Rcd1"/>
    <property type="match status" value="1"/>
</dbReference>
<dbReference type="AlphaFoldDB" id="A0A9W8CV64"/>
<keyword evidence="3" id="KW-1185">Reference proteome</keyword>
<reference evidence="2" key="1">
    <citation type="submission" date="2022-07" db="EMBL/GenBank/DDBJ databases">
        <title>Phylogenomic reconstructions and comparative analyses of Kickxellomycotina fungi.</title>
        <authorList>
            <person name="Reynolds N.K."/>
            <person name="Stajich J.E."/>
            <person name="Barry K."/>
            <person name="Grigoriev I.V."/>
            <person name="Crous P."/>
            <person name="Smith M.E."/>
        </authorList>
    </citation>
    <scope>NUCLEOTIDE SEQUENCE</scope>
    <source>
        <strain evidence="2">NBRC 32514</strain>
    </source>
</reference>
<evidence type="ECO:0000313" key="2">
    <source>
        <dbReference type="EMBL" id="KAJ1724557.1"/>
    </source>
</evidence>
<dbReference type="OrthoDB" id="1183224at2759"/>
<comment type="similarity">
    <text evidence="1">Belongs to the CNOT9 family.</text>
</comment>
<sequence>MNPGNAVGGPHSTSGMVAQNYMYAQQQHQHQHQHQQNAMSQSKGIDAANYQNQAMYARIGGQGMSAAPGAIAGIYSSVAGNSAGSMAPASALGAGGISGAHSNANGSGQAVVNSENETLYQLMIELFSATNREQALAELSQRRDQNPDLGLALWNAYGVMTILYQEIIAIYPLLNPPALTMPVSNRACNSLALLQLVATHEHTRMQLLKANVPQLLYPFLSTTSKAKQYDNLRLTSLGVIGALVKYDNHEVISFFVTTEFLPLCLKIMDIGSELCKVVATFIFQKIILDDGGFHYVTSHPKRLHTVLVILNNVINQMVAAPSGRLLKSVTKCLIRLADNPKAKDEMREGISEHLRDSTFAQIFAEDVSYRRLIYQLMIKLT</sequence>
<dbReference type="PANTHER" id="PTHR12262">
    <property type="entry name" value="CCR4-NOT TRANSCRIPTION COMPLEX SUBUNIT 9"/>
    <property type="match status" value="1"/>
</dbReference>
<comment type="caution">
    <text evidence="2">The sequence shown here is derived from an EMBL/GenBank/DDBJ whole genome shotgun (WGS) entry which is preliminary data.</text>
</comment>
<organism evidence="2 3">
    <name type="scientific">Coemansia erecta</name>
    <dbReference type="NCBI Taxonomy" id="147472"/>
    <lineage>
        <taxon>Eukaryota</taxon>
        <taxon>Fungi</taxon>
        <taxon>Fungi incertae sedis</taxon>
        <taxon>Zoopagomycota</taxon>
        <taxon>Kickxellomycotina</taxon>
        <taxon>Kickxellomycetes</taxon>
        <taxon>Kickxellales</taxon>
        <taxon>Kickxellaceae</taxon>
        <taxon>Coemansia</taxon>
    </lineage>
</organism>
<proteinExistence type="inferred from homology"/>
<evidence type="ECO:0000256" key="1">
    <source>
        <dbReference type="ARBA" id="ARBA00006385"/>
    </source>
</evidence>
<accession>A0A9W8CV64</accession>
<dbReference type="InterPro" id="IPR016024">
    <property type="entry name" value="ARM-type_fold"/>
</dbReference>
<dbReference type="GO" id="GO:0006402">
    <property type="term" value="P:mRNA catabolic process"/>
    <property type="evidence" value="ECO:0007669"/>
    <property type="project" value="InterPro"/>
</dbReference>
<dbReference type="InterPro" id="IPR011989">
    <property type="entry name" value="ARM-like"/>
</dbReference>
<dbReference type="FunFam" id="1.25.10.10:FF:000661">
    <property type="entry name" value="Cell differentiation family, Rcd1-like containing protein"/>
    <property type="match status" value="1"/>
</dbReference>
<gene>
    <name evidence="2" type="primary">rcd1</name>
    <name evidence="2" type="ORF">LPJ53_001203</name>
</gene>